<feature type="transmembrane region" description="Helical" evidence="8">
    <location>
        <begin position="52"/>
        <end position="69"/>
    </location>
</feature>
<dbReference type="InterPro" id="IPR001182">
    <property type="entry name" value="FtsW/RodA"/>
</dbReference>
<feature type="transmembrane region" description="Helical" evidence="8">
    <location>
        <begin position="167"/>
        <end position="190"/>
    </location>
</feature>
<evidence type="ECO:0000256" key="1">
    <source>
        <dbReference type="ARBA" id="ARBA00004141"/>
    </source>
</evidence>
<feature type="transmembrane region" description="Helical" evidence="8">
    <location>
        <begin position="284"/>
        <end position="305"/>
    </location>
</feature>
<dbReference type="AlphaFoldDB" id="A0A399SVF8"/>
<evidence type="ECO:0000313" key="10">
    <source>
        <dbReference type="Proteomes" id="UP000265926"/>
    </source>
</evidence>
<feature type="transmembrane region" description="Helical" evidence="8">
    <location>
        <begin position="196"/>
        <end position="223"/>
    </location>
</feature>
<feature type="transmembrane region" description="Helical" evidence="8">
    <location>
        <begin position="257"/>
        <end position="277"/>
    </location>
</feature>
<feature type="transmembrane region" description="Helical" evidence="8">
    <location>
        <begin position="76"/>
        <end position="96"/>
    </location>
</feature>
<dbReference type="InterPro" id="IPR018365">
    <property type="entry name" value="Cell_cycle_FtsW-rel_CS"/>
</dbReference>
<evidence type="ECO:0000256" key="2">
    <source>
        <dbReference type="ARBA" id="ARBA00022692"/>
    </source>
</evidence>
<keyword evidence="5 8" id="KW-0472">Membrane</keyword>
<evidence type="ECO:0000256" key="7">
    <source>
        <dbReference type="ARBA" id="ARBA00033270"/>
    </source>
</evidence>
<dbReference type="PROSITE" id="PS00428">
    <property type="entry name" value="FTSW_RODA_SPOVE"/>
    <property type="match status" value="1"/>
</dbReference>
<dbReference type="EMBL" id="QWGR01000017">
    <property type="protein sequence ID" value="RIJ46045.1"/>
    <property type="molecule type" value="Genomic_DNA"/>
</dbReference>
<reference evidence="9 10" key="1">
    <citation type="submission" date="2018-08" db="EMBL/GenBank/DDBJ databases">
        <title>Pallidiluteibacterium maritimus gen. nov., sp. nov., isolated from coastal sediment.</title>
        <authorList>
            <person name="Zhou L.Y."/>
        </authorList>
    </citation>
    <scope>NUCLEOTIDE SEQUENCE [LARGE SCALE GENOMIC DNA]</scope>
    <source>
        <strain evidence="9 10">XSD2</strain>
    </source>
</reference>
<comment type="subcellular location">
    <subcellularLocation>
        <location evidence="1">Membrane</location>
        <topology evidence="1">Multi-pass membrane protein</topology>
    </subcellularLocation>
</comment>
<evidence type="ECO:0000313" key="9">
    <source>
        <dbReference type="EMBL" id="RIJ46045.1"/>
    </source>
</evidence>
<dbReference type="GO" id="GO:0008360">
    <property type="term" value="P:regulation of cell shape"/>
    <property type="evidence" value="ECO:0007669"/>
    <property type="project" value="UniProtKB-KW"/>
</dbReference>
<feature type="transmembrane region" description="Helical" evidence="8">
    <location>
        <begin position="12"/>
        <end position="32"/>
    </location>
</feature>
<dbReference type="GO" id="GO:0015648">
    <property type="term" value="F:lipid-linked peptidoglycan transporter activity"/>
    <property type="evidence" value="ECO:0007669"/>
    <property type="project" value="TreeGrafter"/>
</dbReference>
<dbReference type="Proteomes" id="UP000265926">
    <property type="component" value="Unassembled WGS sequence"/>
</dbReference>
<feature type="transmembrane region" description="Helical" evidence="8">
    <location>
        <begin position="230"/>
        <end position="251"/>
    </location>
</feature>
<gene>
    <name evidence="9" type="ORF">D1614_20160</name>
</gene>
<evidence type="ECO:0000256" key="8">
    <source>
        <dbReference type="SAM" id="Phobius"/>
    </source>
</evidence>
<keyword evidence="2 8" id="KW-0812">Transmembrane</keyword>
<dbReference type="Pfam" id="PF01098">
    <property type="entry name" value="FTSW_RODA_SPOVE"/>
    <property type="match status" value="2"/>
</dbReference>
<feature type="transmembrane region" description="Helical" evidence="8">
    <location>
        <begin position="444"/>
        <end position="465"/>
    </location>
</feature>
<evidence type="ECO:0000256" key="3">
    <source>
        <dbReference type="ARBA" id="ARBA00022960"/>
    </source>
</evidence>
<keyword evidence="4 8" id="KW-1133">Transmembrane helix</keyword>
<dbReference type="PANTHER" id="PTHR30474:SF1">
    <property type="entry name" value="PEPTIDOGLYCAN GLYCOSYLTRANSFERASE MRDB"/>
    <property type="match status" value="1"/>
</dbReference>
<protein>
    <recommendedName>
        <fullName evidence="7">Cell wall polymerase</fullName>
    </recommendedName>
    <alternativeName>
        <fullName evidence="6">Peptidoglycan polymerase</fullName>
    </alternativeName>
</protein>
<feature type="transmembrane region" description="Helical" evidence="8">
    <location>
        <begin position="411"/>
        <end position="438"/>
    </location>
</feature>
<evidence type="ECO:0000256" key="6">
    <source>
        <dbReference type="ARBA" id="ARBA00032370"/>
    </source>
</evidence>
<evidence type="ECO:0000256" key="5">
    <source>
        <dbReference type="ARBA" id="ARBA00023136"/>
    </source>
</evidence>
<feature type="transmembrane region" description="Helical" evidence="8">
    <location>
        <begin position="141"/>
        <end position="160"/>
    </location>
</feature>
<dbReference type="GO" id="GO:0032153">
    <property type="term" value="C:cell division site"/>
    <property type="evidence" value="ECO:0007669"/>
    <property type="project" value="TreeGrafter"/>
</dbReference>
<feature type="transmembrane region" description="Helical" evidence="8">
    <location>
        <begin position="378"/>
        <end position="399"/>
    </location>
</feature>
<sequence>MVQRSKIWANIDWVTVLLYLVLVFMGWFNIYAAVYDSDHQSIFDISQRYGKQLLWIGAGAALAIIIMSIETNFYVFFSYVIYGVMVFLLLLVLLIANEVNGARSWLEIGGFKIQPSEFAKFATALALARYMSTFDFKLKDFKSLAIMALIIFTPAALILLQNDTGSALVYFSFVLVLFREGLSGLVLFLGTLVATLFILALILSNFTLILVLLGAGVLMYLILNPKFNQFLRVLMFFAGGVLLAFLLNAIMGRKYESADVVIFGTVLGALGTLVYSLQKKFKSYVVISLFFIGSVAFTNSVGYAFDNILEPHHQVRIKELLGIESNPYGAGYHVNQSKIAIGSGGMWGKGYLNGTQTKFNFVPEQSTDFIFCTVGEEWGFAGTFIVIALFVFFLSRLVWLAERQRSVFSRIYGYSVAVILFFHFMVNIGMTVGIMPVIGIPLPFFSYGGSSLWSFTILLFIFIRLDASRLENFRDSRNA</sequence>
<dbReference type="GO" id="GO:0005886">
    <property type="term" value="C:plasma membrane"/>
    <property type="evidence" value="ECO:0007669"/>
    <property type="project" value="TreeGrafter"/>
</dbReference>
<name>A0A399SVF8_9BACT</name>
<keyword evidence="3" id="KW-0133">Cell shape</keyword>
<dbReference type="NCBIfam" id="NF037961">
    <property type="entry name" value="RodA_shape"/>
    <property type="match status" value="2"/>
</dbReference>
<dbReference type="GO" id="GO:0051301">
    <property type="term" value="P:cell division"/>
    <property type="evidence" value="ECO:0007669"/>
    <property type="project" value="InterPro"/>
</dbReference>
<proteinExistence type="predicted"/>
<keyword evidence="10" id="KW-1185">Reference proteome</keyword>
<dbReference type="OrthoDB" id="9768187at2"/>
<dbReference type="PANTHER" id="PTHR30474">
    <property type="entry name" value="CELL CYCLE PROTEIN"/>
    <property type="match status" value="1"/>
</dbReference>
<comment type="caution">
    <text evidence="9">The sequence shown here is derived from an EMBL/GenBank/DDBJ whole genome shotgun (WGS) entry which is preliminary data.</text>
</comment>
<dbReference type="RefSeq" id="WP_119439796.1">
    <property type="nucleotide sequence ID" value="NZ_QWGR01000017.1"/>
</dbReference>
<organism evidence="9 10">
    <name type="scientific">Maribellus luteus</name>
    <dbReference type="NCBI Taxonomy" id="2305463"/>
    <lineage>
        <taxon>Bacteria</taxon>
        <taxon>Pseudomonadati</taxon>
        <taxon>Bacteroidota</taxon>
        <taxon>Bacteroidia</taxon>
        <taxon>Marinilabiliales</taxon>
        <taxon>Prolixibacteraceae</taxon>
        <taxon>Maribellus</taxon>
    </lineage>
</organism>
<accession>A0A399SVF8</accession>
<evidence type="ECO:0000256" key="4">
    <source>
        <dbReference type="ARBA" id="ARBA00022989"/>
    </source>
</evidence>